<protein>
    <recommendedName>
        <fullName evidence="1">F-box domain-containing protein</fullName>
    </recommendedName>
</protein>
<dbReference type="AlphaFoldDB" id="A0AAV5EM48"/>
<feature type="domain" description="F-box" evidence="1">
    <location>
        <begin position="16"/>
        <end position="52"/>
    </location>
</feature>
<dbReference type="InterPro" id="IPR036047">
    <property type="entry name" value="F-box-like_dom_sf"/>
</dbReference>
<dbReference type="Pfam" id="PF00646">
    <property type="entry name" value="F-box"/>
    <property type="match status" value="1"/>
</dbReference>
<reference evidence="2" key="1">
    <citation type="journal article" date="2018" name="DNA Res.">
        <title>Multiple hybrid de novo genome assembly of finger millet, an orphan allotetraploid crop.</title>
        <authorList>
            <person name="Hatakeyama M."/>
            <person name="Aluri S."/>
            <person name="Balachadran M.T."/>
            <person name="Sivarajan S.R."/>
            <person name="Patrignani A."/>
            <person name="Gruter S."/>
            <person name="Poveda L."/>
            <person name="Shimizu-Inatsugi R."/>
            <person name="Baeten J."/>
            <person name="Francoijs K.J."/>
            <person name="Nataraja K.N."/>
            <person name="Reddy Y.A.N."/>
            <person name="Phadnis S."/>
            <person name="Ravikumar R.L."/>
            <person name="Schlapbach R."/>
            <person name="Sreeman S.M."/>
            <person name="Shimizu K.K."/>
        </authorList>
    </citation>
    <scope>NUCLEOTIDE SEQUENCE</scope>
</reference>
<evidence type="ECO:0000313" key="3">
    <source>
        <dbReference type="Proteomes" id="UP001054889"/>
    </source>
</evidence>
<dbReference type="PANTHER" id="PTHR32133:SF386">
    <property type="entry name" value="F-BOX DOMAIN-CONTAINING PROTEIN"/>
    <property type="match status" value="1"/>
</dbReference>
<organism evidence="2 3">
    <name type="scientific">Eleusine coracana subsp. coracana</name>
    <dbReference type="NCBI Taxonomy" id="191504"/>
    <lineage>
        <taxon>Eukaryota</taxon>
        <taxon>Viridiplantae</taxon>
        <taxon>Streptophyta</taxon>
        <taxon>Embryophyta</taxon>
        <taxon>Tracheophyta</taxon>
        <taxon>Spermatophyta</taxon>
        <taxon>Magnoliopsida</taxon>
        <taxon>Liliopsida</taxon>
        <taxon>Poales</taxon>
        <taxon>Poaceae</taxon>
        <taxon>PACMAD clade</taxon>
        <taxon>Chloridoideae</taxon>
        <taxon>Cynodonteae</taxon>
        <taxon>Eleusininae</taxon>
        <taxon>Eleusine</taxon>
    </lineage>
</organism>
<name>A0AAV5EM48_ELECO</name>
<gene>
    <name evidence="2" type="primary">gb12091</name>
    <name evidence="2" type="ORF">PR202_gb12091</name>
</gene>
<evidence type="ECO:0000259" key="1">
    <source>
        <dbReference type="Pfam" id="PF00646"/>
    </source>
</evidence>
<sequence length="349" mass="40442">MDIRPRNQRSMAALMDDLVDEVLLRIPPDEPASLRAALVCKRWRSIVTEPGFSRRFRQFHGTPRLLGVLCHRTSYPDFNDGHDFDPSPTTHFVPTSSLSFRPTHASHYRWRHGDVRHGRVLLYGVPWRVDYHMNSIVVWDPITDDWGPFLVIFMGISYHEIFTYVYSSESNVWSERISSERRYRWTFAEQLPAALVGNSVYFLVHMNKGIVRFDLNLKQISAISLPCTLLNQRIMLMAMEDRKRLGYATVSESKTFIWEVYCDLGDYSRLGPNRVIDLGKLMPASALEQTPVVNGFIDGLSRVLFIWTVDGFFTVDMKSEHVREISKCCAFDKVIPYFSFYTPESFSSQ</sequence>
<dbReference type="Proteomes" id="UP001054889">
    <property type="component" value="Unassembled WGS sequence"/>
</dbReference>
<keyword evidence="3" id="KW-1185">Reference proteome</keyword>
<comment type="caution">
    <text evidence="2">The sequence shown here is derived from an EMBL/GenBank/DDBJ whole genome shotgun (WGS) entry which is preliminary data.</text>
</comment>
<reference evidence="2" key="2">
    <citation type="submission" date="2021-12" db="EMBL/GenBank/DDBJ databases">
        <title>Resequencing data analysis of finger millet.</title>
        <authorList>
            <person name="Hatakeyama M."/>
            <person name="Aluri S."/>
            <person name="Balachadran M.T."/>
            <person name="Sivarajan S.R."/>
            <person name="Poveda L."/>
            <person name="Shimizu-Inatsugi R."/>
            <person name="Schlapbach R."/>
            <person name="Sreeman S.M."/>
            <person name="Shimizu K.K."/>
        </authorList>
    </citation>
    <scope>NUCLEOTIDE SEQUENCE</scope>
</reference>
<dbReference type="SUPFAM" id="SSF81383">
    <property type="entry name" value="F-box domain"/>
    <property type="match status" value="1"/>
</dbReference>
<dbReference type="Gene3D" id="1.20.1280.50">
    <property type="match status" value="1"/>
</dbReference>
<proteinExistence type="predicted"/>
<evidence type="ECO:0000313" key="2">
    <source>
        <dbReference type="EMBL" id="GJN24354.1"/>
    </source>
</evidence>
<accession>A0AAV5EM48</accession>
<dbReference type="PANTHER" id="PTHR32133">
    <property type="entry name" value="OS07G0120400 PROTEIN"/>
    <property type="match status" value="1"/>
</dbReference>
<dbReference type="EMBL" id="BQKI01000077">
    <property type="protein sequence ID" value="GJN24354.1"/>
    <property type="molecule type" value="Genomic_DNA"/>
</dbReference>
<dbReference type="InterPro" id="IPR001810">
    <property type="entry name" value="F-box_dom"/>
</dbReference>